<name>A0A224YA03_9ACAR</name>
<dbReference type="EMBL" id="GFPF01003350">
    <property type="protein sequence ID" value="MAA14496.1"/>
    <property type="molecule type" value="Transcribed_RNA"/>
</dbReference>
<reference evidence="1" key="1">
    <citation type="journal article" date="2017" name="Parasit. Vectors">
        <title>Sialotranscriptomics of Rhipicephalus zambeziensis reveals intricate expression profiles of secretory proteins and suggests tight temporal transcriptional regulation during blood-feeding.</title>
        <authorList>
            <person name="de Castro M.H."/>
            <person name="de Klerk D."/>
            <person name="Pienaar R."/>
            <person name="Rees D.J.G."/>
            <person name="Mans B.J."/>
        </authorList>
    </citation>
    <scope>NUCLEOTIDE SEQUENCE</scope>
    <source>
        <tissue evidence="1">Salivary glands</tissue>
    </source>
</reference>
<organism evidence="1">
    <name type="scientific">Rhipicephalus zambeziensis</name>
    <dbReference type="NCBI Taxonomy" id="60191"/>
    <lineage>
        <taxon>Eukaryota</taxon>
        <taxon>Metazoa</taxon>
        <taxon>Ecdysozoa</taxon>
        <taxon>Arthropoda</taxon>
        <taxon>Chelicerata</taxon>
        <taxon>Arachnida</taxon>
        <taxon>Acari</taxon>
        <taxon>Parasitiformes</taxon>
        <taxon>Ixodida</taxon>
        <taxon>Ixodoidea</taxon>
        <taxon>Ixodidae</taxon>
        <taxon>Rhipicephalinae</taxon>
        <taxon>Rhipicephalus</taxon>
        <taxon>Rhipicephalus</taxon>
    </lineage>
</organism>
<sequence length="126" mass="13825">MFCTRAAFQKCCFGYSAVPLIVRIFATPATYVISGLCCIAKVCVVVSVANYCNGSDSTSTASSSFRHTIDISLANIYKSVDCQFTMHTCQCRTAEIVQLRTSSWPGQCFLHGRVQLKGICSLLVFR</sequence>
<proteinExistence type="predicted"/>
<accession>A0A224YA03</accession>
<dbReference type="AlphaFoldDB" id="A0A224YA03"/>
<evidence type="ECO:0000313" key="1">
    <source>
        <dbReference type="EMBL" id="MAA14496.1"/>
    </source>
</evidence>
<protein>
    <submittedName>
        <fullName evidence="1">Uncharacterized protein</fullName>
    </submittedName>
</protein>